<dbReference type="InterPro" id="IPR002921">
    <property type="entry name" value="Fungal_lipase-type"/>
</dbReference>
<dbReference type="Proteomes" id="UP000232323">
    <property type="component" value="Unassembled WGS sequence"/>
</dbReference>
<feature type="region of interest" description="Disordered" evidence="1">
    <location>
        <begin position="33"/>
        <end position="54"/>
    </location>
</feature>
<keyword evidence="4" id="KW-1185">Reference proteome</keyword>
<evidence type="ECO:0000259" key="2">
    <source>
        <dbReference type="Pfam" id="PF01764"/>
    </source>
</evidence>
<name>A0A250XCZ0_9CHLO</name>
<dbReference type="InterPro" id="IPR043367">
    <property type="entry name" value="PLIP1/2/3"/>
</dbReference>
<accession>A0A250XCZ0</accession>
<dbReference type="CDD" id="cd00519">
    <property type="entry name" value="Lipase_3"/>
    <property type="match status" value="1"/>
</dbReference>
<dbReference type="PANTHER" id="PTHR46483">
    <property type="entry name" value="PHOSPHOLIPASE A1 PLIP2, CHLOROPLASTIC"/>
    <property type="match status" value="1"/>
</dbReference>
<dbReference type="GO" id="GO:0006629">
    <property type="term" value="P:lipid metabolic process"/>
    <property type="evidence" value="ECO:0007669"/>
    <property type="project" value="InterPro"/>
</dbReference>
<feature type="region of interest" description="Disordered" evidence="1">
    <location>
        <begin position="603"/>
        <end position="639"/>
    </location>
</feature>
<comment type="caution">
    <text evidence="3">The sequence shown here is derived from an EMBL/GenBank/DDBJ whole genome shotgun (WGS) entry which is preliminary data.</text>
</comment>
<protein>
    <recommendedName>
        <fullName evidence="2">Fungal lipase-type domain-containing protein</fullName>
    </recommendedName>
</protein>
<dbReference type="AlphaFoldDB" id="A0A250XCZ0"/>
<dbReference type="GO" id="GO:0008970">
    <property type="term" value="F:phospholipase A1 activity"/>
    <property type="evidence" value="ECO:0007669"/>
    <property type="project" value="InterPro"/>
</dbReference>
<feature type="region of interest" description="Disordered" evidence="1">
    <location>
        <begin position="405"/>
        <end position="449"/>
    </location>
</feature>
<dbReference type="EMBL" id="BEGY01000058">
    <property type="protein sequence ID" value="GAX80953.1"/>
    <property type="molecule type" value="Genomic_DNA"/>
</dbReference>
<feature type="domain" description="Fungal lipase-type" evidence="2">
    <location>
        <begin position="486"/>
        <end position="619"/>
    </location>
</feature>
<gene>
    <name evidence="3" type="ORF">CEUSTIGMA_g8388.t1</name>
</gene>
<evidence type="ECO:0000256" key="1">
    <source>
        <dbReference type="SAM" id="MobiDB-lite"/>
    </source>
</evidence>
<feature type="compositionally biased region" description="Low complexity" evidence="1">
    <location>
        <begin position="427"/>
        <end position="446"/>
    </location>
</feature>
<dbReference type="OrthoDB" id="438440at2759"/>
<dbReference type="PANTHER" id="PTHR46483:SF4">
    <property type="entry name" value="PHOSPHOLIPASE A1 PLIP2, CHLOROPLASTIC"/>
    <property type="match status" value="1"/>
</dbReference>
<sequence>MSHLAWTSVYTADPICKVFRSSITTQRKVSRFPVETHAASTSGPSSSSSSAGDANARSHHLSVLPYSGVDMATVYSTVKSRISTVWSNHRTSLQGLLDSVASVRKKLSYPDLSTYLTNSVTWLDSKSVPHDSSELLLRENDESTTPIQSPTVNNYISEALSQPLLQPFIERADRWEVQYAALLSDLSNMAYEVHKIESEALLKRHHLILVTSSSQPVLGPITREIHWEKVKAAHSAGRTWEQQQQEEERQAEAAKMLQNQLPQLLLEVAGRSSFEEEVDEAYAGRPLSPDIEYSVLLGSMDEMLPDDEEYLRRWSASRDAQGAVQHMMVQQLLGSIDSLDSLDVDGSSHGASSASAAAAQAAMSRIEQRMTRAESKNSLLAHFSFANGLDSMASVDDYWPEDESVAMHPALPPHTPVDRHMQTPTRPSSIPSSSSGASVGQQQQEEAAADLVDRMPGSPQSASLLEHPEPPAAWFVSDDPVTSVRYIVIQGSTSFNHWTINFKFDPVIFEDPALGVRVHRGVYEAALRMYEDLLPVVQQHLASAGPSAKISLSGHSLGGSLASVLLLLFVYRRVLPPSCLSPCYTFGAPAVFCVVGPAHGNDRVSNSGDQQEGSHHLDVNNHKGTEESGEAISTSTGSGARRPVMEQLGIADDLLNNVMMHKDIVPRAFVCDYTAVADMLKRWMPSFRDHSTLSNNQQHKSLYNFIGRVAVLRPDDRAPFVNNDNFHPMLPDEPGLYKLNDPASFNHTPLGTDTDAHRPLIYDATSASYQTPLQNNILHNSSQHGVKAVESRSCQATSRKLSSDEGATQVNSLGEAMLQFMNYPHPLQTLSMYESYGPNGAISRFHNPDNYTKGLQRLPEMVGKTDFGGDCHVAGPFQSHDRSTGTSRCTREQCFEEITFSKEELLATPCSVSRR</sequence>
<dbReference type="Pfam" id="PF01764">
    <property type="entry name" value="Lipase_3"/>
    <property type="match status" value="1"/>
</dbReference>
<feature type="compositionally biased region" description="Low complexity" evidence="1">
    <location>
        <begin position="38"/>
        <end position="54"/>
    </location>
</feature>
<feature type="compositionally biased region" description="Basic and acidic residues" evidence="1">
    <location>
        <begin position="612"/>
        <end position="626"/>
    </location>
</feature>
<dbReference type="InterPro" id="IPR029058">
    <property type="entry name" value="AB_hydrolase_fold"/>
</dbReference>
<dbReference type="SUPFAM" id="SSF53474">
    <property type="entry name" value="alpha/beta-Hydrolases"/>
    <property type="match status" value="1"/>
</dbReference>
<evidence type="ECO:0000313" key="3">
    <source>
        <dbReference type="EMBL" id="GAX80953.1"/>
    </source>
</evidence>
<proteinExistence type="predicted"/>
<organism evidence="3 4">
    <name type="scientific">Chlamydomonas eustigma</name>
    <dbReference type="NCBI Taxonomy" id="1157962"/>
    <lineage>
        <taxon>Eukaryota</taxon>
        <taxon>Viridiplantae</taxon>
        <taxon>Chlorophyta</taxon>
        <taxon>core chlorophytes</taxon>
        <taxon>Chlorophyceae</taxon>
        <taxon>CS clade</taxon>
        <taxon>Chlamydomonadales</taxon>
        <taxon>Chlamydomonadaceae</taxon>
        <taxon>Chlamydomonas</taxon>
    </lineage>
</organism>
<evidence type="ECO:0000313" key="4">
    <source>
        <dbReference type="Proteomes" id="UP000232323"/>
    </source>
</evidence>
<dbReference type="Gene3D" id="3.40.50.1820">
    <property type="entry name" value="alpha/beta hydrolase"/>
    <property type="match status" value="1"/>
</dbReference>
<reference evidence="3 4" key="1">
    <citation type="submission" date="2017-08" db="EMBL/GenBank/DDBJ databases">
        <title>Acidophilic green algal genome provides insights into adaptation to an acidic environment.</title>
        <authorList>
            <person name="Hirooka S."/>
            <person name="Hirose Y."/>
            <person name="Kanesaki Y."/>
            <person name="Higuchi S."/>
            <person name="Fujiwara T."/>
            <person name="Onuma R."/>
            <person name="Era A."/>
            <person name="Ohbayashi R."/>
            <person name="Uzuka A."/>
            <person name="Nozaki H."/>
            <person name="Yoshikawa H."/>
            <person name="Miyagishima S.Y."/>
        </authorList>
    </citation>
    <scope>NUCLEOTIDE SEQUENCE [LARGE SCALE GENOMIC DNA]</scope>
    <source>
        <strain evidence="3 4">NIES-2499</strain>
    </source>
</reference>